<evidence type="ECO:0000313" key="6">
    <source>
        <dbReference type="EMBL" id="MBO9200637.1"/>
    </source>
</evidence>
<proteinExistence type="inferred from homology"/>
<dbReference type="PANTHER" id="PTHR10884">
    <property type="entry name" value="NADH DEHYDROGENASE UBIQUINONE IRON-SULFUR PROTEIN 3"/>
    <property type="match status" value="1"/>
</dbReference>
<evidence type="ECO:0000313" key="7">
    <source>
        <dbReference type="Proteomes" id="UP000677244"/>
    </source>
</evidence>
<dbReference type="InterPro" id="IPR001268">
    <property type="entry name" value="NADH_UbQ_OxRdtase_30kDa_su"/>
</dbReference>
<organism evidence="6 7">
    <name type="scientific">Niastella soli</name>
    <dbReference type="NCBI Taxonomy" id="2821487"/>
    <lineage>
        <taxon>Bacteria</taxon>
        <taxon>Pseudomonadati</taxon>
        <taxon>Bacteroidota</taxon>
        <taxon>Chitinophagia</taxon>
        <taxon>Chitinophagales</taxon>
        <taxon>Chitinophagaceae</taxon>
        <taxon>Niastella</taxon>
    </lineage>
</organism>
<dbReference type="EC" id="7.1.1.-" evidence="4"/>
<dbReference type="PANTHER" id="PTHR10884:SF14">
    <property type="entry name" value="NADH DEHYDROGENASE [UBIQUINONE] IRON-SULFUR PROTEIN 3, MITOCHONDRIAL"/>
    <property type="match status" value="1"/>
</dbReference>
<dbReference type="Proteomes" id="UP000677244">
    <property type="component" value="Unassembled WGS sequence"/>
</dbReference>
<comment type="caution">
    <text evidence="6">The sequence shown here is derived from an EMBL/GenBank/DDBJ whole genome shotgun (WGS) entry which is preliminary data.</text>
</comment>
<dbReference type="Pfam" id="PF00329">
    <property type="entry name" value="Complex1_30kDa"/>
    <property type="match status" value="1"/>
</dbReference>
<gene>
    <name evidence="6" type="ORF">J7I42_10215</name>
</gene>
<evidence type="ECO:0000256" key="3">
    <source>
        <dbReference type="RuleBase" id="RU003456"/>
    </source>
</evidence>
<dbReference type="RefSeq" id="WP_209138677.1">
    <property type="nucleotide sequence ID" value="NZ_JAGHKO010000001.1"/>
</dbReference>
<evidence type="ECO:0000259" key="5">
    <source>
        <dbReference type="Pfam" id="PF00329"/>
    </source>
</evidence>
<keyword evidence="3" id="KW-1278">Translocase</keyword>
<reference evidence="6 7" key="1">
    <citation type="submission" date="2021-03" db="EMBL/GenBank/DDBJ databases">
        <title>Assistant Professor.</title>
        <authorList>
            <person name="Huq M.A."/>
        </authorList>
    </citation>
    <scope>NUCLEOTIDE SEQUENCE [LARGE SCALE GENOMIC DNA]</scope>
    <source>
        <strain evidence="6 7">MAH-29</strain>
    </source>
</reference>
<name>A0ABS3YST8_9BACT</name>
<comment type="catalytic activity">
    <reaction evidence="4">
        <text>a quinone + NADH + 5 H(+)(in) = a quinol + NAD(+) + 4 H(+)(out)</text>
        <dbReference type="Rhea" id="RHEA:57888"/>
        <dbReference type="ChEBI" id="CHEBI:15378"/>
        <dbReference type="ChEBI" id="CHEBI:24646"/>
        <dbReference type="ChEBI" id="CHEBI:57540"/>
        <dbReference type="ChEBI" id="CHEBI:57945"/>
        <dbReference type="ChEBI" id="CHEBI:132124"/>
    </reaction>
</comment>
<evidence type="ECO:0000256" key="1">
    <source>
        <dbReference type="ARBA" id="ARBA00007569"/>
    </source>
</evidence>
<comment type="similarity">
    <text evidence="1 3">Belongs to the complex I 30 kDa subunit family.</text>
</comment>
<comment type="function">
    <text evidence="4">NDH-1 shuttles electrons from NADH, via FMN and iron-sulfur (Fe-S) centers, to quinones in the respiratory chain.</text>
</comment>
<evidence type="ECO:0000256" key="4">
    <source>
        <dbReference type="RuleBase" id="RU003582"/>
    </source>
</evidence>
<sequence>MTNEEIKQHIITGLPNASFDETGEWLQVLVPVDAWKQFAQWLRSDALQMDFLFCLTCVDWAATPAGKALLTMVYHFTSTVFRHTLVVKVKLDRNNPEIETISDCWRTAEMHEREVFDLFGVQFLHHPDLRRLVLTDDFEGHPLRKDFEDPINMIKL</sequence>
<keyword evidence="2 3" id="KW-0813">Transport</keyword>
<keyword evidence="7" id="KW-1185">Reference proteome</keyword>
<dbReference type="PROSITE" id="PS00542">
    <property type="entry name" value="COMPLEX1_30K"/>
    <property type="match status" value="1"/>
</dbReference>
<accession>A0ABS3YST8</accession>
<dbReference type="InterPro" id="IPR020396">
    <property type="entry name" value="NADH_UbQ_OxRdtase_CS"/>
</dbReference>
<dbReference type="Gene3D" id="3.30.460.80">
    <property type="entry name" value="NADH:ubiquinone oxidoreductase, 30kDa subunit"/>
    <property type="match status" value="1"/>
</dbReference>
<dbReference type="InterPro" id="IPR037232">
    <property type="entry name" value="NADH_quin_OxRdtase_su_C/D-like"/>
</dbReference>
<evidence type="ECO:0000256" key="2">
    <source>
        <dbReference type="ARBA" id="ARBA00022448"/>
    </source>
</evidence>
<keyword evidence="4" id="KW-0874">Quinone</keyword>
<protein>
    <recommendedName>
        <fullName evidence="4">NADH-quinone oxidoreductase</fullName>
        <ecNumber evidence="4">7.1.1.-</ecNumber>
    </recommendedName>
</protein>
<keyword evidence="3" id="KW-0520">NAD</keyword>
<feature type="domain" description="NADH:ubiquinone oxidoreductase 30kDa subunit" evidence="5">
    <location>
        <begin position="29"/>
        <end position="148"/>
    </location>
</feature>
<dbReference type="SUPFAM" id="SSF143243">
    <property type="entry name" value="Nqo5-like"/>
    <property type="match status" value="1"/>
</dbReference>
<dbReference type="EMBL" id="JAGHKO010000001">
    <property type="protein sequence ID" value="MBO9200637.1"/>
    <property type="molecule type" value="Genomic_DNA"/>
</dbReference>